<gene>
    <name evidence="3" type="ORF">NH26_22605</name>
</gene>
<accession>A0A1S1YTN1</accession>
<evidence type="ECO:0000313" key="4">
    <source>
        <dbReference type="Proteomes" id="UP000179797"/>
    </source>
</evidence>
<protein>
    <recommendedName>
        <fullName evidence="2">YtkA-like domain-containing protein</fullName>
    </recommendedName>
</protein>
<name>A0A1S1YTN1_FLAPC</name>
<evidence type="ECO:0000256" key="1">
    <source>
        <dbReference type="SAM" id="SignalP"/>
    </source>
</evidence>
<feature type="domain" description="YtkA-like" evidence="2">
    <location>
        <begin position="227"/>
        <end position="274"/>
    </location>
</feature>
<dbReference type="RefSeq" id="WP_044220521.1">
    <property type="nucleotide sequence ID" value="NZ_JRYR02000002.1"/>
</dbReference>
<dbReference type="EMBL" id="JRYR02000002">
    <property type="protein sequence ID" value="OHX64387.1"/>
    <property type="molecule type" value="Genomic_DNA"/>
</dbReference>
<evidence type="ECO:0000259" key="2">
    <source>
        <dbReference type="Pfam" id="PF13115"/>
    </source>
</evidence>
<dbReference type="OrthoDB" id="1065544at2"/>
<feature type="signal peptide" evidence="1">
    <location>
        <begin position="1"/>
        <end position="19"/>
    </location>
</feature>
<keyword evidence="4" id="KW-1185">Reference proteome</keyword>
<feature type="chain" id="PRO_5010269546" description="YtkA-like domain-containing protein" evidence="1">
    <location>
        <begin position="20"/>
        <end position="295"/>
    </location>
</feature>
<dbReference type="InterPro" id="IPR032693">
    <property type="entry name" value="YtkA-like_dom"/>
</dbReference>
<dbReference type="AlphaFoldDB" id="A0A1S1YTN1"/>
<comment type="caution">
    <text evidence="3">The sequence shown here is derived from an EMBL/GenBank/DDBJ whole genome shotgun (WGS) entry which is preliminary data.</text>
</comment>
<sequence>MKNFSILLYTLLVSAVLFSCDNNDSTSTIPEEELYTIAKITNDNGVELQMKSTAEMLYEGVNNVQFDIENGSLSDGGVWKIMPVMQMMMNGETAHQHSTPLRGFDVGMSNTTTGKGQILFVMPSSEMGEWTMHVSYYVNDEMEAMWVLPIDVNAVEFLTPAANYKTVIMAPIPDSDDRLILGYNFLSGTPDIGNNDYEILAFRRTPAMMSHGRTSNEHMFETYTAYNDLTFEVTPWMPSMGHSSSNNEDPLASKEGVYTGLVNFSMKGDWQLQLNVKDGEQQLIEEDGLSFYLEF</sequence>
<proteinExistence type="predicted"/>
<dbReference type="Proteomes" id="UP000179797">
    <property type="component" value="Unassembled WGS sequence"/>
</dbReference>
<reference evidence="3 4" key="1">
    <citation type="journal article" date="2012" name="Int. J. Syst. Evol. Microbiol.">
        <title>Flammeovirga pacifica sp. nov., isolated from deep-sea sediment.</title>
        <authorList>
            <person name="Xu H."/>
            <person name="Fu Y."/>
            <person name="Yang N."/>
            <person name="Ding Z."/>
            <person name="Lai Q."/>
            <person name="Zeng R."/>
        </authorList>
    </citation>
    <scope>NUCLEOTIDE SEQUENCE [LARGE SCALE GENOMIC DNA]</scope>
    <source>
        <strain evidence="4">DSM 24597 / LMG 26175 / WPAGA1</strain>
    </source>
</reference>
<dbReference type="STRING" id="915059.NH26_22605"/>
<dbReference type="Pfam" id="PF13115">
    <property type="entry name" value="YtkA"/>
    <property type="match status" value="1"/>
</dbReference>
<keyword evidence="1" id="KW-0732">Signal</keyword>
<evidence type="ECO:0000313" key="3">
    <source>
        <dbReference type="EMBL" id="OHX64387.1"/>
    </source>
</evidence>
<dbReference type="PROSITE" id="PS51257">
    <property type="entry name" value="PROKAR_LIPOPROTEIN"/>
    <property type="match status" value="1"/>
</dbReference>
<organism evidence="3 4">
    <name type="scientific">Flammeovirga pacifica</name>
    <dbReference type="NCBI Taxonomy" id="915059"/>
    <lineage>
        <taxon>Bacteria</taxon>
        <taxon>Pseudomonadati</taxon>
        <taxon>Bacteroidota</taxon>
        <taxon>Cytophagia</taxon>
        <taxon>Cytophagales</taxon>
        <taxon>Flammeovirgaceae</taxon>
        <taxon>Flammeovirga</taxon>
    </lineage>
</organism>